<reference evidence="3" key="1">
    <citation type="submission" date="2025-08" db="UniProtKB">
        <authorList>
            <consortium name="RefSeq"/>
        </authorList>
    </citation>
    <scope>IDENTIFICATION</scope>
</reference>
<evidence type="ECO:0000313" key="2">
    <source>
        <dbReference type="Proteomes" id="UP000079169"/>
    </source>
</evidence>
<organism evidence="2 3">
    <name type="scientific">Diaphorina citri</name>
    <name type="common">Asian citrus psyllid</name>
    <dbReference type="NCBI Taxonomy" id="121845"/>
    <lineage>
        <taxon>Eukaryota</taxon>
        <taxon>Metazoa</taxon>
        <taxon>Ecdysozoa</taxon>
        <taxon>Arthropoda</taxon>
        <taxon>Hexapoda</taxon>
        <taxon>Insecta</taxon>
        <taxon>Pterygota</taxon>
        <taxon>Neoptera</taxon>
        <taxon>Paraneoptera</taxon>
        <taxon>Hemiptera</taxon>
        <taxon>Sternorrhyncha</taxon>
        <taxon>Psylloidea</taxon>
        <taxon>Psyllidae</taxon>
        <taxon>Diaphorininae</taxon>
        <taxon>Diaphorina</taxon>
    </lineage>
</organism>
<feature type="compositionally biased region" description="Polar residues" evidence="1">
    <location>
        <begin position="18"/>
        <end position="42"/>
    </location>
</feature>
<keyword evidence="2" id="KW-1185">Reference proteome</keyword>
<name>A0A3Q0JGA9_DIACI</name>
<feature type="region of interest" description="Disordered" evidence="1">
    <location>
        <begin position="16"/>
        <end position="51"/>
    </location>
</feature>
<proteinExistence type="predicted"/>
<evidence type="ECO:0000313" key="3">
    <source>
        <dbReference type="RefSeq" id="XP_026687419.1"/>
    </source>
</evidence>
<dbReference type="Proteomes" id="UP000079169">
    <property type="component" value="Unplaced"/>
</dbReference>
<dbReference type="AlphaFoldDB" id="A0A3Q0JGA9"/>
<dbReference type="GeneID" id="113472060"/>
<evidence type="ECO:0000256" key="1">
    <source>
        <dbReference type="SAM" id="MobiDB-lite"/>
    </source>
</evidence>
<dbReference type="RefSeq" id="XP_026687419.1">
    <property type="nucleotide sequence ID" value="XM_026831618.1"/>
</dbReference>
<accession>A0A3Q0JGA9</accession>
<dbReference type="PaxDb" id="121845-A0A3Q0JGA9"/>
<dbReference type="KEGG" id="dci:113472060"/>
<protein>
    <submittedName>
        <fullName evidence="3">Uncharacterized protein LOC113472060</fullName>
    </submittedName>
</protein>
<sequence length="216" mass="24255">MLSRFLARFKKKRRLSRTRVSSDGNSRCLTNSRSTKVGNSVGSDRVSSRSQTTDKFSVRGIKFQASDEINYAARGQNCELSLVAQEIKYGDGNFDSISAKLACPPSSDRKKVADRFAVSQSCRKLRENQNNLIEHTKDKRTVQSNKTQIETKKNKMSKNKKRINGTLILKGKKHSSQIRIKENQLKGSKVQFGLGPLLAIQIFLDRYVKPEAGSAL</sequence>
<gene>
    <name evidence="3" type="primary">LOC113472060</name>
</gene>